<protein>
    <submittedName>
        <fullName evidence="2">Uncharacterized protein</fullName>
    </submittedName>
</protein>
<dbReference type="EMBL" id="LR796617">
    <property type="protein sequence ID" value="CAB4154761.1"/>
    <property type="molecule type" value="Genomic_DNA"/>
</dbReference>
<gene>
    <name evidence="1" type="ORF">UFOVP652_29</name>
    <name evidence="2" type="ORF">UFOVP734_10</name>
</gene>
<dbReference type="EMBL" id="LR798328">
    <property type="protein sequence ID" value="CAB5223868.1"/>
    <property type="molecule type" value="Genomic_DNA"/>
</dbReference>
<proteinExistence type="predicted"/>
<organism evidence="2">
    <name type="scientific">uncultured Caudovirales phage</name>
    <dbReference type="NCBI Taxonomy" id="2100421"/>
    <lineage>
        <taxon>Viruses</taxon>
        <taxon>Duplodnaviria</taxon>
        <taxon>Heunggongvirae</taxon>
        <taxon>Uroviricota</taxon>
        <taxon>Caudoviricetes</taxon>
        <taxon>Peduoviridae</taxon>
        <taxon>Maltschvirus</taxon>
        <taxon>Maltschvirus maltsch</taxon>
    </lineage>
</organism>
<evidence type="ECO:0000313" key="1">
    <source>
        <dbReference type="EMBL" id="CAB4154761.1"/>
    </source>
</evidence>
<name>A0A6J7X688_9CAUD</name>
<reference evidence="2" key="1">
    <citation type="submission" date="2020-05" db="EMBL/GenBank/DDBJ databases">
        <authorList>
            <person name="Chiriac C."/>
            <person name="Salcher M."/>
            <person name="Ghai R."/>
            <person name="Kavagutti S V."/>
        </authorList>
    </citation>
    <scope>NUCLEOTIDE SEQUENCE</scope>
</reference>
<sequence>MNNVTATLKAWLPEYSCLKPEELHTEKAIDSMMFSLCDMRNGGWTYVGEATIAVDLILTPEQLIASKIETLKAQQTKVRAEAYDRVNQLESMIQNLLAITYVAEAA</sequence>
<evidence type="ECO:0000313" key="2">
    <source>
        <dbReference type="EMBL" id="CAB5223868.1"/>
    </source>
</evidence>
<accession>A0A6J7X688</accession>